<keyword evidence="1" id="KW-0732">Signal</keyword>
<dbReference type="AlphaFoldDB" id="A0A397UJT6"/>
<evidence type="ECO:0000313" key="3">
    <source>
        <dbReference type="Proteomes" id="UP000266673"/>
    </source>
</evidence>
<evidence type="ECO:0000256" key="1">
    <source>
        <dbReference type="SAM" id="SignalP"/>
    </source>
</evidence>
<keyword evidence="3" id="KW-1185">Reference proteome</keyword>
<name>A0A397UJT6_9GLOM</name>
<feature type="signal peptide" evidence="1">
    <location>
        <begin position="1"/>
        <end position="21"/>
    </location>
</feature>
<comment type="caution">
    <text evidence="2">The sequence shown here is derived from an EMBL/GenBank/DDBJ whole genome shotgun (WGS) entry which is preliminary data.</text>
</comment>
<proteinExistence type="predicted"/>
<protein>
    <submittedName>
        <fullName evidence="2">Uncharacterized protein</fullName>
    </submittedName>
</protein>
<evidence type="ECO:0000313" key="2">
    <source>
        <dbReference type="EMBL" id="RIB07416.1"/>
    </source>
</evidence>
<dbReference type="EMBL" id="QKWP01001660">
    <property type="protein sequence ID" value="RIB07416.1"/>
    <property type="molecule type" value="Genomic_DNA"/>
</dbReference>
<dbReference type="OrthoDB" id="2380413at2759"/>
<reference evidence="2 3" key="1">
    <citation type="submission" date="2018-06" db="EMBL/GenBank/DDBJ databases">
        <title>Comparative genomics reveals the genomic features of Rhizophagus irregularis, R. cerebriforme, R. diaphanum and Gigaspora rosea, and their symbiotic lifestyle signature.</title>
        <authorList>
            <person name="Morin E."/>
            <person name="San Clemente H."/>
            <person name="Chen E.C.H."/>
            <person name="De La Providencia I."/>
            <person name="Hainaut M."/>
            <person name="Kuo A."/>
            <person name="Kohler A."/>
            <person name="Murat C."/>
            <person name="Tang N."/>
            <person name="Roy S."/>
            <person name="Loubradou J."/>
            <person name="Henrissat B."/>
            <person name="Grigoriev I.V."/>
            <person name="Corradi N."/>
            <person name="Roux C."/>
            <person name="Martin F.M."/>
        </authorList>
    </citation>
    <scope>NUCLEOTIDE SEQUENCE [LARGE SCALE GENOMIC DNA]</scope>
    <source>
        <strain evidence="2 3">DAOM 194757</strain>
    </source>
</reference>
<accession>A0A397UJT6</accession>
<gene>
    <name evidence="2" type="ORF">C2G38_433486</name>
</gene>
<dbReference type="Proteomes" id="UP000266673">
    <property type="component" value="Unassembled WGS sequence"/>
</dbReference>
<sequence length="123" mass="14239">MNRLFFSIFIFLTFFFVTVFSHEKLIPHAEINPLPLKIKKAGHNKLIVEVAWDGINVKEDEPVIKRLKCFSKAVTVKDPVQEGTFGERKAQFELTVHRNNAHVKCRYGVLDGVIFKKTFTFQT</sequence>
<organism evidence="2 3">
    <name type="scientific">Gigaspora rosea</name>
    <dbReference type="NCBI Taxonomy" id="44941"/>
    <lineage>
        <taxon>Eukaryota</taxon>
        <taxon>Fungi</taxon>
        <taxon>Fungi incertae sedis</taxon>
        <taxon>Mucoromycota</taxon>
        <taxon>Glomeromycotina</taxon>
        <taxon>Glomeromycetes</taxon>
        <taxon>Diversisporales</taxon>
        <taxon>Gigasporaceae</taxon>
        <taxon>Gigaspora</taxon>
    </lineage>
</organism>
<feature type="chain" id="PRO_5017302492" evidence="1">
    <location>
        <begin position="22"/>
        <end position="123"/>
    </location>
</feature>